<dbReference type="Pfam" id="PF00144">
    <property type="entry name" value="Beta-lactamase"/>
    <property type="match status" value="1"/>
</dbReference>
<feature type="chain" id="PRO_5042230578" description="Beta-lactamase-related domain-containing protein" evidence="1">
    <location>
        <begin position="22"/>
        <end position="453"/>
    </location>
</feature>
<evidence type="ECO:0000259" key="2">
    <source>
        <dbReference type="Pfam" id="PF00144"/>
    </source>
</evidence>
<sequence>MYPHANKLFGLIAILATLGQAVEELPRLYAEKSCALPTTNEGHFETATPEEVGMTSLELDEALAYANTHGRLSVQIFRNNCLVGRGIADFITDSLPTQVWSMTKSVVGMLAGMAIADGKLELDRPIGHYLPDEPGWGDEAHRAITVEQILTETAGTQEALIAEAATVLTDPSAIQEFLAQRLVHEPGSYFEYGQRDADAAAYLVQSAVGRDLQEYAQERLFGPLGIDKSSYFWLRDRSGNSYGYAWLFMAPKHLARLGLMMQNGGEYAGKQVVPADWVKAVAKPSPKNPCYGYLFWNNRGKPCTGANIPVATTIQDTSISSAPSDLFAMVGAMHQNNFMIPSLNMTVTWTGIFGDTAPNLSVLLSATPGNLYYDFFRILMRAMSNPEVPDNGPYNSPPFSLNVNPLNYLNPEVLLRDLFSSPQCNVLFCNGGIPTQGLFDNLEAILGYRPTFK</sequence>
<dbReference type="EMBL" id="VCAU01000005">
    <property type="protein sequence ID" value="KAF9894050.1"/>
    <property type="molecule type" value="Genomic_DNA"/>
</dbReference>
<dbReference type="Gene3D" id="3.40.710.10">
    <property type="entry name" value="DD-peptidase/beta-lactamase superfamily"/>
    <property type="match status" value="1"/>
</dbReference>
<proteinExistence type="predicted"/>
<dbReference type="Proteomes" id="UP001194746">
    <property type="component" value="Unassembled WGS sequence"/>
</dbReference>
<evidence type="ECO:0000313" key="3">
    <source>
        <dbReference type="EMBL" id="KAF9894050.1"/>
    </source>
</evidence>
<gene>
    <name evidence="3" type="ORF">FE257_009023</name>
</gene>
<dbReference type="AlphaFoldDB" id="A0AAD4CWK1"/>
<dbReference type="PANTHER" id="PTHR43283:SF7">
    <property type="entry name" value="BETA-LACTAMASE-RELATED DOMAIN-CONTAINING PROTEIN"/>
    <property type="match status" value="1"/>
</dbReference>
<feature type="domain" description="Beta-lactamase-related" evidence="2">
    <location>
        <begin position="97"/>
        <end position="264"/>
    </location>
</feature>
<name>A0AAD4CWK1_ASPNN</name>
<dbReference type="InterPro" id="IPR001466">
    <property type="entry name" value="Beta-lactam-related"/>
</dbReference>
<evidence type="ECO:0000313" key="4">
    <source>
        <dbReference type="Proteomes" id="UP001194746"/>
    </source>
</evidence>
<dbReference type="PANTHER" id="PTHR43283">
    <property type="entry name" value="BETA-LACTAMASE-RELATED"/>
    <property type="match status" value="1"/>
</dbReference>
<organism evidence="3 4">
    <name type="scientific">Aspergillus nanangensis</name>
    <dbReference type="NCBI Taxonomy" id="2582783"/>
    <lineage>
        <taxon>Eukaryota</taxon>
        <taxon>Fungi</taxon>
        <taxon>Dikarya</taxon>
        <taxon>Ascomycota</taxon>
        <taxon>Pezizomycotina</taxon>
        <taxon>Eurotiomycetes</taxon>
        <taxon>Eurotiomycetidae</taxon>
        <taxon>Eurotiales</taxon>
        <taxon>Aspergillaceae</taxon>
        <taxon>Aspergillus</taxon>
        <taxon>Aspergillus subgen. Circumdati</taxon>
    </lineage>
</organism>
<dbReference type="InterPro" id="IPR050789">
    <property type="entry name" value="Diverse_Enzym_Activities"/>
</dbReference>
<keyword evidence="4" id="KW-1185">Reference proteome</keyword>
<feature type="signal peptide" evidence="1">
    <location>
        <begin position="1"/>
        <end position="21"/>
    </location>
</feature>
<protein>
    <recommendedName>
        <fullName evidence="2">Beta-lactamase-related domain-containing protein</fullName>
    </recommendedName>
</protein>
<reference evidence="3" key="2">
    <citation type="submission" date="2020-02" db="EMBL/GenBank/DDBJ databases">
        <authorList>
            <person name="Gilchrist C.L.M."/>
            <person name="Chooi Y.-H."/>
        </authorList>
    </citation>
    <scope>NUCLEOTIDE SEQUENCE</scope>
    <source>
        <strain evidence="3">MST-FP2251</strain>
    </source>
</reference>
<evidence type="ECO:0000256" key="1">
    <source>
        <dbReference type="SAM" id="SignalP"/>
    </source>
</evidence>
<reference evidence="3" key="1">
    <citation type="journal article" date="2019" name="Beilstein J. Org. Chem.">
        <title>Nanangenines: drimane sesquiterpenoids as the dominant metabolite cohort of a novel Australian fungus, Aspergillus nanangensis.</title>
        <authorList>
            <person name="Lacey H.J."/>
            <person name="Gilchrist C.L.M."/>
            <person name="Crombie A."/>
            <person name="Kalaitzis J.A."/>
            <person name="Vuong D."/>
            <person name="Rutledge P.J."/>
            <person name="Turner P."/>
            <person name="Pitt J.I."/>
            <person name="Lacey E."/>
            <person name="Chooi Y.H."/>
            <person name="Piggott A.M."/>
        </authorList>
    </citation>
    <scope>NUCLEOTIDE SEQUENCE</scope>
    <source>
        <strain evidence="3">MST-FP2251</strain>
    </source>
</reference>
<accession>A0AAD4CWK1</accession>
<dbReference type="SUPFAM" id="SSF56601">
    <property type="entry name" value="beta-lactamase/transpeptidase-like"/>
    <property type="match status" value="1"/>
</dbReference>
<comment type="caution">
    <text evidence="3">The sequence shown here is derived from an EMBL/GenBank/DDBJ whole genome shotgun (WGS) entry which is preliminary data.</text>
</comment>
<dbReference type="InterPro" id="IPR012338">
    <property type="entry name" value="Beta-lactam/transpept-like"/>
</dbReference>
<keyword evidence="1" id="KW-0732">Signal</keyword>